<dbReference type="EMBL" id="LBSJ01000025">
    <property type="protein sequence ID" value="KKQ15008.1"/>
    <property type="molecule type" value="Genomic_DNA"/>
</dbReference>
<dbReference type="Proteomes" id="UP000034448">
    <property type="component" value="Unassembled WGS sequence"/>
</dbReference>
<dbReference type="PATRIC" id="fig|1618417.4.peg.874"/>
<comment type="similarity">
    <text evidence="1">Belongs to the 6-phosphogluconate dehydrogenase family.</text>
</comment>
<comment type="caution">
    <text evidence="6">The sequence shown here is derived from an EMBL/GenBank/DDBJ whole genome shotgun (WGS) entry which is preliminary data.</text>
</comment>
<evidence type="ECO:0000313" key="6">
    <source>
        <dbReference type="EMBL" id="KKQ15008.1"/>
    </source>
</evidence>
<gene>
    <name evidence="6" type="ORF">US28_C0025G0031</name>
</gene>
<evidence type="ECO:0000313" key="7">
    <source>
        <dbReference type="Proteomes" id="UP000034448"/>
    </source>
</evidence>
<dbReference type="SUPFAM" id="SSF48179">
    <property type="entry name" value="6-phosphogluconate dehydrogenase C-terminal domain-like"/>
    <property type="match status" value="1"/>
</dbReference>
<evidence type="ECO:0000256" key="1">
    <source>
        <dbReference type="ARBA" id="ARBA00008419"/>
    </source>
</evidence>
<evidence type="ECO:0000256" key="3">
    <source>
        <dbReference type="ARBA" id="ARBA00023064"/>
    </source>
</evidence>
<organism evidence="6 7">
    <name type="scientific">Candidatus Daviesbacteria bacterium GW2011_GWA1_36_8</name>
    <dbReference type="NCBI Taxonomy" id="1618417"/>
    <lineage>
        <taxon>Bacteria</taxon>
        <taxon>Candidatus Daviesiibacteriota</taxon>
    </lineage>
</organism>
<evidence type="ECO:0000256" key="2">
    <source>
        <dbReference type="ARBA" id="ARBA00023002"/>
    </source>
</evidence>
<dbReference type="AlphaFoldDB" id="A0A0G0F702"/>
<protein>
    <submittedName>
        <fullName evidence="6">6-phosphogluconate dehydrogenase, decarboxylating</fullName>
    </submittedName>
</protein>
<dbReference type="InterPro" id="IPR008927">
    <property type="entry name" value="6-PGluconate_DH-like_C_sf"/>
</dbReference>
<dbReference type="Gene3D" id="3.40.50.720">
    <property type="entry name" value="NAD(P)-binding Rossmann-like Domain"/>
    <property type="match status" value="1"/>
</dbReference>
<dbReference type="SUPFAM" id="SSF51735">
    <property type="entry name" value="NAD(P)-binding Rossmann-fold domains"/>
    <property type="match status" value="1"/>
</dbReference>
<dbReference type="GO" id="GO:0050661">
    <property type="term" value="F:NADP binding"/>
    <property type="evidence" value="ECO:0007669"/>
    <property type="project" value="InterPro"/>
</dbReference>
<dbReference type="InterPro" id="IPR006115">
    <property type="entry name" value="6PGDH_NADP-bd"/>
</dbReference>
<dbReference type="InterPro" id="IPR036291">
    <property type="entry name" value="NAD(P)-bd_dom_sf"/>
</dbReference>
<dbReference type="InterPro" id="IPR002204">
    <property type="entry name" value="3-OH-isobutyrate_DH-rel_CS"/>
</dbReference>
<dbReference type="NCBIfam" id="NF007161">
    <property type="entry name" value="PRK09599.1"/>
    <property type="match status" value="1"/>
</dbReference>
<dbReference type="PRINTS" id="PR00076">
    <property type="entry name" value="6PGDHDRGNASE"/>
</dbReference>
<reference evidence="6 7" key="1">
    <citation type="journal article" date="2015" name="Nature">
        <title>rRNA introns, odd ribosomes, and small enigmatic genomes across a large radiation of phyla.</title>
        <authorList>
            <person name="Brown C.T."/>
            <person name="Hug L.A."/>
            <person name="Thomas B.C."/>
            <person name="Sharon I."/>
            <person name="Castelle C.J."/>
            <person name="Singh A."/>
            <person name="Wilkins M.J."/>
            <person name="Williams K.H."/>
            <person name="Banfield J.F."/>
        </authorList>
    </citation>
    <scope>NUCLEOTIDE SEQUENCE [LARGE SCALE GENOMIC DNA]</scope>
</reference>
<feature type="domain" description="6-phosphogluconate dehydrogenase NADP-binding" evidence="5">
    <location>
        <begin position="5"/>
        <end position="166"/>
    </location>
</feature>
<dbReference type="PROSITE" id="PS00895">
    <property type="entry name" value="3_HYDROXYISOBUT_DH"/>
    <property type="match status" value="1"/>
</dbReference>
<dbReference type="InterPro" id="IPR006183">
    <property type="entry name" value="Pgluconate_DH"/>
</dbReference>
<dbReference type="Gene3D" id="1.10.1040.10">
    <property type="entry name" value="N-(1-d-carboxylethyl)-l-norvaline Dehydrogenase, domain 2"/>
    <property type="match status" value="1"/>
</dbReference>
<dbReference type="GO" id="GO:0019521">
    <property type="term" value="P:D-gluconate metabolic process"/>
    <property type="evidence" value="ECO:0007669"/>
    <property type="project" value="UniProtKB-KW"/>
</dbReference>
<dbReference type="InterPro" id="IPR013328">
    <property type="entry name" value="6PGD_dom2"/>
</dbReference>
<dbReference type="GO" id="GO:0016054">
    <property type="term" value="P:organic acid catabolic process"/>
    <property type="evidence" value="ECO:0007669"/>
    <property type="project" value="UniProtKB-ARBA"/>
</dbReference>
<feature type="domain" description="6-phosphogluconate dehydrogenase C-terminal" evidence="4">
    <location>
        <begin position="179"/>
        <end position="297"/>
    </location>
</feature>
<keyword evidence="2" id="KW-0560">Oxidoreductase</keyword>
<name>A0A0G0F702_9BACT</name>
<dbReference type="Pfam" id="PF03446">
    <property type="entry name" value="NAD_binding_2"/>
    <property type="match status" value="1"/>
</dbReference>
<accession>A0A0G0F702</accession>
<dbReference type="Pfam" id="PF00393">
    <property type="entry name" value="6PGD"/>
    <property type="match status" value="1"/>
</dbReference>
<keyword evidence="3" id="KW-0311">Gluconate utilization</keyword>
<dbReference type="PANTHER" id="PTHR11811">
    <property type="entry name" value="6-PHOSPHOGLUCONATE DEHYDROGENASE"/>
    <property type="match status" value="1"/>
</dbReference>
<proteinExistence type="inferred from homology"/>
<evidence type="ECO:0000259" key="4">
    <source>
        <dbReference type="Pfam" id="PF00393"/>
    </source>
</evidence>
<dbReference type="InterPro" id="IPR006114">
    <property type="entry name" value="6PGDH_C"/>
</dbReference>
<evidence type="ECO:0000259" key="5">
    <source>
        <dbReference type="Pfam" id="PF03446"/>
    </source>
</evidence>
<sequence>MNQVKIGYIGLGRMGKNMVLRLLEQGIEVVAWNRSPEPIEDIKNQISKSKNTDQKLKIANDLEELVNSLEKPRVIWLMLPAGGVTDQFIGKLLPLLSAGDLLIDGANSFYKDTLRRSSELLKSGIHFMDIGVSGGPAGARSGACLMIGGSSEDFEKIKDLAKAAGAPGAYQHLGAQGSGHLAKMVHNAIEYGMMESLGEGLAILKHSEFKYDFSRLLDLYNHKSVIESRLVGWAKEAFDEDPNLSDISSIIGSGGAGKERIKAEGDWTIELAQKLGVDAPSIEASMKVRSDSSNVEESSPNGFRNKVVSALRGKFGAHAVKKS</sequence>
<dbReference type="GO" id="GO:0006098">
    <property type="term" value="P:pentose-phosphate shunt"/>
    <property type="evidence" value="ECO:0007669"/>
    <property type="project" value="InterPro"/>
</dbReference>
<dbReference type="GO" id="GO:0004616">
    <property type="term" value="F:phosphogluconate dehydrogenase (decarboxylating) activity"/>
    <property type="evidence" value="ECO:0007669"/>
    <property type="project" value="InterPro"/>
</dbReference>